<evidence type="ECO:0000256" key="7">
    <source>
        <dbReference type="ARBA" id="ARBA00047989"/>
    </source>
</evidence>
<proteinExistence type="inferred from homology"/>
<name>E6PYH3_9ZZZZ</name>
<evidence type="ECO:0000256" key="4">
    <source>
        <dbReference type="ARBA" id="ARBA00022723"/>
    </source>
</evidence>
<sequence>MRVPALPVRYNHPYMETAAPKSNALVHLSCLQLPEWVSRHPWLWHGFSTRLSGVSSAYSADGSPSDLNLGFTSEDVRENVLENRLRLAEAVSGSRQTPLVSIHQVHSGVSLVFRRGDPPWAEIPQADGVLTDAPGLLLAVQTADCIPVLVADPSHRVVAAFHAGWRGTVQRIVEHGVAHMAAEFGSDPGSLIAAIGPGIGACCYTVGPELRDRFEQSFSYADDLFLPASPEIPDQPRAWKLDLIEANRRQLLAAGLSPGSIATLGGCTACQPTRFFSHRAQHGRAGRMMSLIGIRQ</sequence>
<dbReference type="InterPro" id="IPR038371">
    <property type="entry name" value="Cu_polyphenol_OxRdtase_sf"/>
</dbReference>
<evidence type="ECO:0000256" key="3">
    <source>
        <dbReference type="ARBA" id="ARBA00022679"/>
    </source>
</evidence>
<dbReference type="InterPro" id="IPR011324">
    <property type="entry name" value="Cytotoxic_necrot_fac-like_cat"/>
</dbReference>
<comment type="caution">
    <text evidence="10">The sequence shown here is derived from an EMBL/GenBank/DDBJ whole genome shotgun (WGS) entry which is preliminary data.</text>
</comment>
<evidence type="ECO:0000256" key="6">
    <source>
        <dbReference type="ARBA" id="ARBA00022833"/>
    </source>
</evidence>
<keyword evidence="5" id="KW-0378">Hydrolase</keyword>
<evidence type="ECO:0008006" key="11">
    <source>
        <dbReference type="Google" id="ProtNLM"/>
    </source>
</evidence>
<organism evidence="10">
    <name type="scientific">mine drainage metagenome</name>
    <dbReference type="NCBI Taxonomy" id="410659"/>
    <lineage>
        <taxon>unclassified sequences</taxon>
        <taxon>metagenomes</taxon>
        <taxon>ecological metagenomes</taxon>
    </lineage>
</organism>
<dbReference type="NCBIfam" id="TIGR00726">
    <property type="entry name" value="peptidoglycan editing factor PgeF"/>
    <property type="match status" value="1"/>
</dbReference>
<evidence type="ECO:0000256" key="2">
    <source>
        <dbReference type="ARBA" id="ARBA00007353"/>
    </source>
</evidence>
<dbReference type="CDD" id="cd16833">
    <property type="entry name" value="YfiH"/>
    <property type="match status" value="1"/>
</dbReference>
<keyword evidence="3" id="KW-0808">Transferase</keyword>
<comment type="similarity">
    <text evidence="2">Belongs to the purine nucleoside phosphorylase YfiH/LACC1 family.</text>
</comment>
<protein>
    <recommendedName>
        <fullName evidence="11">Purine nucleoside phosphorylase</fullName>
    </recommendedName>
</protein>
<dbReference type="GO" id="GO:0016787">
    <property type="term" value="F:hydrolase activity"/>
    <property type="evidence" value="ECO:0007669"/>
    <property type="project" value="UniProtKB-KW"/>
</dbReference>
<dbReference type="Gene3D" id="3.60.140.10">
    <property type="entry name" value="CNF1/YfiH-like putative cysteine hydrolases"/>
    <property type="match status" value="1"/>
</dbReference>
<keyword evidence="6" id="KW-0862">Zinc</keyword>
<dbReference type="AlphaFoldDB" id="E6PYH3"/>
<dbReference type="Pfam" id="PF02578">
    <property type="entry name" value="Cu-oxidase_4"/>
    <property type="match status" value="1"/>
</dbReference>
<evidence type="ECO:0000256" key="5">
    <source>
        <dbReference type="ARBA" id="ARBA00022801"/>
    </source>
</evidence>
<reference evidence="10" key="1">
    <citation type="submission" date="2009-10" db="EMBL/GenBank/DDBJ databases">
        <title>Diversity of trophic interactions inside an arsenic-rich microbial ecosystem.</title>
        <authorList>
            <person name="Bertin P.N."/>
            <person name="Heinrich-Salmeron A."/>
            <person name="Pelletier E."/>
            <person name="Goulhen-Chollet F."/>
            <person name="Arsene-Ploetze F."/>
            <person name="Gallien S."/>
            <person name="Calteau A."/>
            <person name="Vallenet D."/>
            <person name="Casiot C."/>
            <person name="Chane-Woon-Ming B."/>
            <person name="Giloteaux L."/>
            <person name="Barakat M."/>
            <person name="Bonnefoy V."/>
            <person name="Bruneel O."/>
            <person name="Chandler M."/>
            <person name="Cleiss J."/>
            <person name="Duran R."/>
            <person name="Elbaz-Poulichet F."/>
            <person name="Fonknechten N."/>
            <person name="Lauga B."/>
            <person name="Mornico D."/>
            <person name="Ortet P."/>
            <person name="Schaeffer C."/>
            <person name="Siguier P."/>
            <person name="Alexander Thil Smith A."/>
            <person name="Van Dorsselaer A."/>
            <person name="Weissenbach J."/>
            <person name="Medigue C."/>
            <person name="Le Paslier D."/>
        </authorList>
    </citation>
    <scope>NUCLEOTIDE SEQUENCE</scope>
</reference>
<keyword evidence="4" id="KW-0479">Metal-binding</keyword>
<evidence type="ECO:0000256" key="1">
    <source>
        <dbReference type="ARBA" id="ARBA00000553"/>
    </source>
</evidence>
<evidence type="ECO:0000256" key="8">
    <source>
        <dbReference type="ARBA" id="ARBA00048968"/>
    </source>
</evidence>
<evidence type="ECO:0000256" key="9">
    <source>
        <dbReference type="ARBA" id="ARBA00049893"/>
    </source>
</evidence>
<dbReference type="PANTHER" id="PTHR30616">
    <property type="entry name" value="UNCHARACTERIZED PROTEIN YFIH"/>
    <property type="match status" value="1"/>
</dbReference>
<gene>
    <name evidence="10" type="ORF">CARN3_0957</name>
</gene>
<dbReference type="InterPro" id="IPR003730">
    <property type="entry name" value="Cu_polyphenol_OxRdtase"/>
</dbReference>
<comment type="catalytic activity">
    <reaction evidence="8">
        <text>adenosine + phosphate = alpha-D-ribose 1-phosphate + adenine</text>
        <dbReference type="Rhea" id="RHEA:27642"/>
        <dbReference type="ChEBI" id="CHEBI:16335"/>
        <dbReference type="ChEBI" id="CHEBI:16708"/>
        <dbReference type="ChEBI" id="CHEBI:43474"/>
        <dbReference type="ChEBI" id="CHEBI:57720"/>
        <dbReference type="EC" id="2.4.2.1"/>
    </reaction>
    <physiologicalReaction direction="left-to-right" evidence="8">
        <dbReference type="Rhea" id="RHEA:27643"/>
    </physiologicalReaction>
</comment>
<dbReference type="GO" id="GO:0005507">
    <property type="term" value="F:copper ion binding"/>
    <property type="evidence" value="ECO:0007669"/>
    <property type="project" value="TreeGrafter"/>
</dbReference>
<comment type="catalytic activity">
    <reaction evidence="1">
        <text>inosine + phosphate = alpha-D-ribose 1-phosphate + hypoxanthine</text>
        <dbReference type="Rhea" id="RHEA:27646"/>
        <dbReference type="ChEBI" id="CHEBI:17368"/>
        <dbReference type="ChEBI" id="CHEBI:17596"/>
        <dbReference type="ChEBI" id="CHEBI:43474"/>
        <dbReference type="ChEBI" id="CHEBI:57720"/>
        <dbReference type="EC" id="2.4.2.1"/>
    </reaction>
    <physiologicalReaction direction="left-to-right" evidence="1">
        <dbReference type="Rhea" id="RHEA:27647"/>
    </physiologicalReaction>
</comment>
<dbReference type="EMBL" id="CABN01000079">
    <property type="protein sequence ID" value="CBH99982.1"/>
    <property type="molecule type" value="Genomic_DNA"/>
</dbReference>
<comment type="catalytic activity">
    <reaction evidence="9">
        <text>S-methyl-5'-thioadenosine + phosphate = 5-(methylsulfanyl)-alpha-D-ribose 1-phosphate + adenine</text>
        <dbReference type="Rhea" id="RHEA:11852"/>
        <dbReference type="ChEBI" id="CHEBI:16708"/>
        <dbReference type="ChEBI" id="CHEBI:17509"/>
        <dbReference type="ChEBI" id="CHEBI:43474"/>
        <dbReference type="ChEBI" id="CHEBI:58533"/>
        <dbReference type="EC" id="2.4.2.28"/>
    </reaction>
    <physiologicalReaction direction="left-to-right" evidence="9">
        <dbReference type="Rhea" id="RHEA:11853"/>
    </physiologicalReaction>
</comment>
<accession>E6PYH3</accession>
<evidence type="ECO:0000313" key="10">
    <source>
        <dbReference type="EMBL" id="CBH99982.1"/>
    </source>
</evidence>
<dbReference type="SUPFAM" id="SSF64438">
    <property type="entry name" value="CNF1/YfiH-like putative cysteine hydrolases"/>
    <property type="match status" value="1"/>
</dbReference>
<dbReference type="PANTHER" id="PTHR30616:SF2">
    <property type="entry name" value="PURINE NUCLEOSIDE PHOSPHORYLASE LACC1"/>
    <property type="match status" value="1"/>
</dbReference>
<dbReference type="GO" id="GO:0017061">
    <property type="term" value="F:S-methyl-5-thioadenosine phosphorylase activity"/>
    <property type="evidence" value="ECO:0007669"/>
    <property type="project" value="UniProtKB-EC"/>
</dbReference>
<comment type="catalytic activity">
    <reaction evidence="7">
        <text>adenosine + H2O + H(+) = inosine + NH4(+)</text>
        <dbReference type="Rhea" id="RHEA:24408"/>
        <dbReference type="ChEBI" id="CHEBI:15377"/>
        <dbReference type="ChEBI" id="CHEBI:15378"/>
        <dbReference type="ChEBI" id="CHEBI:16335"/>
        <dbReference type="ChEBI" id="CHEBI:17596"/>
        <dbReference type="ChEBI" id="CHEBI:28938"/>
        <dbReference type="EC" id="3.5.4.4"/>
    </reaction>
    <physiologicalReaction direction="left-to-right" evidence="7">
        <dbReference type="Rhea" id="RHEA:24409"/>
    </physiologicalReaction>
</comment>